<gene>
    <name evidence="12" type="ORF">HK100_000753</name>
</gene>
<feature type="region of interest" description="Disordered" evidence="8">
    <location>
        <begin position="431"/>
        <end position="475"/>
    </location>
</feature>
<evidence type="ECO:0000256" key="2">
    <source>
        <dbReference type="ARBA" id="ARBA00008873"/>
    </source>
</evidence>
<feature type="transmembrane region" description="Helical" evidence="9">
    <location>
        <begin position="607"/>
        <end position="631"/>
    </location>
</feature>
<dbReference type="NCBIfam" id="TIGR01297">
    <property type="entry name" value="CDF"/>
    <property type="match status" value="2"/>
</dbReference>
<evidence type="ECO:0000259" key="11">
    <source>
        <dbReference type="Pfam" id="PF16916"/>
    </source>
</evidence>
<dbReference type="PANTHER" id="PTHR45820">
    <property type="entry name" value="FI23527P1"/>
    <property type="match status" value="1"/>
</dbReference>
<evidence type="ECO:0000256" key="5">
    <source>
        <dbReference type="ARBA" id="ARBA00022833"/>
    </source>
</evidence>
<dbReference type="GO" id="GO:0016020">
    <property type="term" value="C:membrane"/>
    <property type="evidence" value="ECO:0007669"/>
    <property type="project" value="UniProtKB-SubCell"/>
</dbReference>
<evidence type="ECO:0000259" key="10">
    <source>
        <dbReference type="Pfam" id="PF01545"/>
    </source>
</evidence>
<dbReference type="InterPro" id="IPR058533">
    <property type="entry name" value="Cation_efflux_TM"/>
</dbReference>
<evidence type="ECO:0000256" key="8">
    <source>
        <dbReference type="SAM" id="MobiDB-lite"/>
    </source>
</evidence>
<feature type="transmembrane region" description="Helical" evidence="9">
    <location>
        <begin position="273"/>
        <end position="296"/>
    </location>
</feature>
<reference evidence="12" key="1">
    <citation type="submission" date="2020-05" db="EMBL/GenBank/DDBJ databases">
        <title>Phylogenomic resolution of chytrid fungi.</title>
        <authorList>
            <person name="Stajich J.E."/>
            <person name="Amses K."/>
            <person name="Simmons R."/>
            <person name="Seto K."/>
            <person name="Myers J."/>
            <person name="Bonds A."/>
            <person name="Quandt C.A."/>
            <person name="Barry K."/>
            <person name="Liu P."/>
            <person name="Grigoriev I."/>
            <person name="Longcore J.E."/>
            <person name="James T.Y."/>
        </authorList>
    </citation>
    <scope>NUCLEOTIDE SEQUENCE</scope>
    <source>
        <strain evidence="12">JEL0513</strain>
    </source>
</reference>
<feature type="compositionally biased region" description="Basic residues" evidence="8">
    <location>
        <begin position="450"/>
        <end position="460"/>
    </location>
</feature>
<feature type="domain" description="Cation efflux protein cytoplasmic" evidence="11">
    <location>
        <begin position="637"/>
        <end position="714"/>
    </location>
</feature>
<feature type="compositionally biased region" description="Basic and acidic residues" evidence="8">
    <location>
        <begin position="869"/>
        <end position="885"/>
    </location>
</feature>
<dbReference type="SUPFAM" id="SSF161111">
    <property type="entry name" value="Cation efflux protein transmembrane domain-like"/>
    <property type="match status" value="1"/>
</dbReference>
<keyword evidence="3" id="KW-0813">Transport</keyword>
<evidence type="ECO:0000256" key="1">
    <source>
        <dbReference type="ARBA" id="ARBA00004141"/>
    </source>
</evidence>
<protein>
    <submittedName>
        <fullName evidence="12">Uncharacterized protein</fullName>
    </submittedName>
</protein>
<dbReference type="AlphaFoldDB" id="A0AAD5T0Q9"/>
<evidence type="ECO:0000256" key="3">
    <source>
        <dbReference type="ARBA" id="ARBA00022448"/>
    </source>
</evidence>
<sequence>MDVTSTHCNVDQLKTAIGTYPEATLRVNDIEQIAGSRGARRKGVSEYEAHTLPVTYGSSLMYSSASAREVKLYTSMLPVIREGAELSTLPVSASASVAPPTRTSPSRLASNLTDLQPVPGAPVALPAVAQRPLHLCGQLQAEEIASSVWLAVRSSWFEFEFSMNFEAVSALKYQIATILSTQNNQTNHEIADMAFFSNLSREAKIAIVSFVTAGIFLLEISVGYVTGSIALIADSFHMLSDLVALFIAFYAIRLAKQKTRKPNLTFGYQRAEILGAFANSVFLLALCFTIIIEAIQRFVNPVEIDDPKMVLVVGCVGLLANLLGMFLFGGHVGHGHGSVDDDQHGHLPLHSHLPKAAPTTTAHALVQRKNGSIHSNIHEKKTTVKNDGKGVEFTSEPADSISLTTTPPSPTLHYSAQTRVAVIAAADRIRKNTVSSDSESHHSRSYSNNRHQRHHSNSHSHSHENNGNSNSNVENDRRHSQVVNADQTVLNIKDSAPPSLHSQSHDHEHSNEIKNDHSHSHDYHGHDRDHEHEHESEHERENKNHDNHKHNHNHGDGGHGHGHGNMNMHGLFLHVLGDALGSVGVIISSLVIMFADGHWRYYMDPLISLLISGLIISSAVPLVRSASFILLQGVPTSVSMDKLKEEIGAVTGVIDVHELHVWGLSDSTNVASVHVRVLAGGDEGLCTHSYMGVAAAIKQLLHRYGVHSTTVQPEFVARMETASGEIVYRASSCVGGVLSVGGGGGGGIGGSGCAGDDNGFVGGVGSECGDEEPLGCLLRCEGGYCNEQVCCPEELVPLIPPNSASGRKLNTAEFLVSGGGSGSGREAVVNVVVPADQFNEGATWFKKVAPFKLGKRDATGLPDGPSNDIHNHTYNHEHGDDEHHHNSSNSH</sequence>
<feature type="transmembrane region" description="Helical" evidence="9">
    <location>
        <begin position="205"/>
        <end position="225"/>
    </location>
</feature>
<name>A0AAD5T0Q9_9FUNG</name>
<comment type="caution">
    <text evidence="12">The sequence shown here is derived from an EMBL/GenBank/DDBJ whole genome shotgun (WGS) entry which is preliminary data.</text>
</comment>
<feature type="non-terminal residue" evidence="12">
    <location>
        <position position="891"/>
    </location>
</feature>
<feature type="transmembrane region" description="Helical" evidence="9">
    <location>
        <begin position="571"/>
        <end position="595"/>
    </location>
</feature>
<evidence type="ECO:0000256" key="6">
    <source>
        <dbReference type="ARBA" id="ARBA00022989"/>
    </source>
</evidence>
<keyword evidence="5" id="KW-0862">Zinc</keyword>
<comment type="similarity">
    <text evidence="2">Belongs to the cation diffusion facilitator (CDF) transporter (TC 2.A.4) family. SLC30A subfamily.</text>
</comment>
<evidence type="ECO:0000313" key="12">
    <source>
        <dbReference type="EMBL" id="KAJ3117772.1"/>
    </source>
</evidence>
<evidence type="ECO:0000256" key="4">
    <source>
        <dbReference type="ARBA" id="ARBA00022692"/>
    </source>
</evidence>
<dbReference type="PANTHER" id="PTHR45820:SF4">
    <property type="entry name" value="ZINC TRANSPORTER 63C, ISOFORM F"/>
    <property type="match status" value="1"/>
</dbReference>
<dbReference type="EMBL" id="JADGJH010001152">
    <property type="protein sequence ID" value="KAJ3117772.1"/>
    <property type="molecule type" value="Genomic_DNA"/>
</dbReference>
<dbReference type="Gene3D" id="2.30.30.100">
    <property type="match status" value="1"/>
</dbReference>
<keyword evidence="13" id="KW-1185">Reference proteome</keyword>
<dbReference type="InterPro" id="IPR002524">
    <property type="entry name" value="Cation_efflux"/>
</dbReference>
<feature type="compositionally biased region" description="Basic and acidic residues" evidence="8">
    <location>
        <begin position="503"/>
        <end position="545"/>
    </location>
</feature>
<dbReference type="GO" id="GO:0006882">
    <property type="term" value="P:intracellular zinc ion homeostasis"/>
    <property type="evidence" value="ECO:0007669"/>
    <property type="project" value="TreeGrafter"/>
</dbReference>
<dbReference type="Proteomes" id="UP001211907">
    <property type="component" value="Unassembled WGS sequence"/>
</dbReference>
<evidence type="ECO:0000256" key="9">
    <source>
        <dbReference type="SAM" id="Phobius"/>
    </source>
</evidence>
<comment type="subcellular location">
    <subcellularLocation>
        <location evidence="1">Membrane</location>
        <topology evidence="1">Multi-pass membrane protein</topology>
    </subcellularLocation>
</comment>
<dbReference type="InterPro" id="IPR027469">
    <property type="entry name" value="Cation_efflux_TMD_sf"/>
</dbReference>
<proteinExistence type="inferred from homology"/>
<dbReference type="Pfam" id="PF01545">
    <property type="entry name" value="Cation_efflux"/>
    <property type="match status" value="2"/>
</dbReference>
<feature type="region of interest" description="Disordered" evidence="8">
    <location>
        <begin position="370"/>
        <end position="413"/>
    </location>
</feature>
<feature type="transmembrane region" description="Helical" evidence="9">
    <location>
        <begin position="308"/>
        <end position="328"/>
    </location>
</feature>
<dbReference type="Gene3D" id="1.20.1510.10">
    <property type="entry name" value="Cation efflux protein transmembrane domain"/>
    <property type="match status" value="2"/>
</dbReference>
<feature type="region of interest" description="Disordered" evidence="8">
    <location>
        <begin position="857"/>
        <end position="891"/>
    </location>
</feature>
<feature type="region of interest" description="Disordered" evidence="8">
    <location>
        <begin position="493"/>
        <end position="563"/>
    </location>
</feature>
<dbReference type="Pfam" id="PF16916">
    <property type="entry name" value="ZT_dimer"/>
    <property type="match status" value="1"/>
</dbReference>
<keyword evidence="7 9" id="KW-0472">Membrane</keyword>
<evidence type="ECO:0000256" key="7">
    <source>
        <dbReference type="ARBA" id="ARBA00023136"/>
    </source>
</evidence>
<keyword evidence="4 9" id="KW-0812">Transmembrane</keyword>
<feature type="transmembrane region" description="Helical" evidence="9">
    <location>
        <begin position="231"/>
        <end position="252"/>
    </location>
</feature>
<accession>A0AAD5T0Q9</accession>
<keyword evidence="6 9" id="KW-1133">Transmembrane helix</keyword>
<evidence type="ECO:0000313" key="13">
    <source>
        <dbReference type="Proteomes" id="UP001211907"/>
    </source>
</evidence>
<dbReference type="GO" id="GO:0005385">
    <property type="term" value="F:zinc ion transmembrane transporter activity"/>
    <property type="evidence" value="ECO:0007669"/>
    <property type="project" value="TreeGrafter"/>
</dbReference>
<feature type="domain" description="Cation efflux protein transmembrane" evidence="10">
    <location>
        <begin position="207"/>
        <end position="331"/>
    </location>
</feature>
<feature type="domain" description="Cation efflux protein transmembrane" evidence="10">
    <location>
        <begin position="557"/>
        <end position="631"/>
    </location>
</feature>
<dbReference type="InterPro" id="IPR027470">
    <property type="entry name" value="Cation_efflux_CTD"/>
</dbReference>
<organism evidence="12 13">
    <name type="scientific">Physocladia obscura</name>
    <dbReference type="NCBI Taxonomy" id="109957"/>
    <lineage>
        <taxon>Eukaryota</taxon>
        <taxon>Fungi</taxon>
        <taxon>Fungi incertae sedis</taxon>
        <taxon>Chytridiomycota</taxon>
        <taxon>Chytridiomycota incertae sedis</taxon>
        <taxon>Chytridiomycetes</taxon>
        <taxon>Chytridiales</taxon>
        <taxon>Chytriomycetaceae</taxon>
        <taxon>Physocladia</taxon>
    </lineage>
</organism>
<feature type="compositionally biased region" description="Basic and acidic residues" evidence="8">
    <location>
        <begin position="376"/>
        <end position="390"/>
    </location>
</feature>